<protein>
    <submittedName>
        <fullName evidence="2">Uncharacterized protein</fullName>
    </submittedName>
</protein>
<sequence length="138" mass="16383">MALAINALWDQIDVTLLEDRKRRWMSDSHNSLREFYKADVILMYVSLSKTLKELKQELMEEVQEMLNILESIEQNVEEKSPKEHIFQTEIDRLLEVSLTREIRDCVLISIAEQKNKLLENEIEKFSNDFKDIQANLLK</sequence>
<reference evidence="2" key="1">
    <citation type="journal article" date="2022" name="Int. J. Mol. Sci.">
        <title>Draft Genome of Tanacetum Coccineum: Genomic Comparison of Closely Related Tanacetum-Family Plants.</title>
        <authorList>
            <person name="Yamashiro T."/>
            <person name="Shiraishi A."/>
            <person name="Nakayama K."/>
            <person name="Satake H."/>
        </authorList>
    </citation>
    <scope>NUCLEOTIDE SEQUENCE</scope>
</reference>
<feature type="coiled-coil region" evidence="1">
    <location>
        <begin position="108"/>
        <end position="135"/>
    </location>
</feature>
<organism evidence="2 3">
    <name type="scientific">Tanacetum coccineum</name>
    <dbReference type="NCBI Taxonomy" id="301880"/>
    <lineage>
        <taxon>Eukaryota</taxon>
        <taxon>Viridiplantae</taxon>
        <taxon>Streptophyta</taxon>
        <taxon>Embryophyta</taxon>
        <taxon>Tracheophyta</taxon>
        <taxon>Spermatophyta</taxon>
        <taxon>Magnoliopsida</taxon>
        <taxon>eudicotyledons</taxon>
        <taxon>Gunneridae</taxon>
        <taxon>Pentapetalae</taxon>
        <taxon>asterids</taxon>
        <taxon>campanulids</taxon>
        <taxon>Asterales</taxon>
        <taxon>Asteraceae</taxon>
        <taxon>Asteroideae</taxon>
        <taxon>Anthemideae</taxon>
        <taxon>Anthemidinae</taxon>
        <taxon>Tanacetum</taxon>
    </lineage>
</organism>
<comment type="caution">
    <text evidence="2">The sequence shown here is derived from an EMBL/GenBank/DDBJ whole genome shotgun (WGS) entry which is preliminary data.</text>
</comment>
<proteinExistence type="predicted"/>
<evidence type="ECO:0000313" key="2">
    <source>
        <dbReference type="EMBL" id="GJT65200.1"/>
    </source>
</evidence>
<dbReference type="EMBL" id="BQNB010017612">
    <property type="protein sequence ID" value="GJT65200.1"/>
    <property type="molecule type" value="Genomic_DNA"/>
</dbReference>
<evidence type="ECO:0000256" key="1">
    <source>
        <dbReference type="SAM" id="Coils"/>
    </source>
</evidence>
<reference evidence="2" key="2">
    <citation type="submission" date="2022-01" db="EMBL/GenBank/DDBJ databases">
        <authorList>
            <person name="Yamashiro T."/>
            <person name="Shiraishi A."/>
            <person name="Satake H."/>
            <person name="Nakayama K."/>
        </authorList>
    </citation>
    <scope>NUCLEOTIDE SEQUENCE</scope>
</reference>
<dbReference type="Proteomes" id="UP001151760">
    <property type="component" value="Unassembled WGS sequence"/>
</dbReference>
<keyword evidence="1" id="KW-0175">Coiled coil</keyword>
<accession>A0ABQ5FPI7</accession>
<feature type="coiled-coil region" evidence="1">
    <location>
        <begin position="44"/>
        <end position="79"/>
    </location>
</feature>
<evidence type="ECO:0000313" key="3">
    <source>
        <dbReference type="Proteomes" id="UP001151760"/>
    </source>
</evidence>
<keyword evidence="3" id="KW-1185">Reference proteome</keyword>
<name>A0ABQ5FPI7_9ASTR</name>
<gene>
    <name evidence="2" type="ORF">Tco_1016680</name>
</gene>